<evidence type="ECO:0000313" key="1">
    <source>
        <dbReference type="EMBL" id="MDZ8119508.1"/>
    </source>
</evidence>
<dbReference type="EMBL" id="JARVCO010000010">
    <property type="protein sequence ID" value="MDZ8119508.1"/>
    <property type="molecule type" value="Genomic_DNA"/>
</dbReference>
<reference evidence="1 2" key="1">
    <citation type="journal article" date="2024" name="Appl. Environ. Microbiol.">
        <title>Pontiella agarivorans sp. nov., a novel marine anaerobic bacterium capable of degrading macroalgal polysaccharides and fixing nitrogen.</title>
        <authorList>
            <person name="Liu N."/>
            <person name="Kivenson V."/>
            <person name="Peng X."/>
            <person name="Cui Z."/>
            <person name="Lankiewicz T.S."/>
            <person name="Gosselin K.M."/>
            <person name="English C.J."/>
            <person name="Blair E.M."/>
            <person name="O'Malley M.A."/>
            <person name="Valentine D.L."/>
        </authorList>
    </citation>
    <scope>NUCLEOTIDE SEQUENCE [LARGE SCALE GENOMIC DNA]</scope>
    <source>
        <strain evidence="1 2">NLcol2</strain>
    </source>
</reference>
<name>A0ABU5MZB7_9BACT</name>
<comment type="caution">
    <text evidence="1">The sequence shown here is derived from an EMBL/GenBank/DDBJ whole genome shotgun (WGS) entry which is preliminary data.</text>
</comment>
<sequence length="149" mass="16385">MINAKELTAPCGLACWACAYYKDNITDELAGNVAAMLKMDISDVACRGCRSEKGCSFEAPMTDCQGCKMKKCVVEKGLHNCSECAEFPCENLMPVVDGSDRAPHNTKMYNLSRIRLIGLEAWAKEAALIQQIYFNGKFVYGQAPALVEQ</sequence>
<evidence type="ECO:0000313" key="2">
    <source>
        <dbReference type="Proteomes" id="UP001290861"/>
    </source>
</evidence>
<keyword evidence="2" id="KW-1185">Reference proteome</keyword>
<dbReference type="Pfam" id="PF12675">
    <property type="entry name" value="DUF3795"/>
    <property type="match status" value="1"/>
</dbReference>
<accession>A0ABU5MZB7</accession>
<gene>
    <name evidence="1" type="ORF">P9H32_12820</name>
</gene>
<dbReference type="RefSeq" id="WP_322609290.1">
    <property type="nucleotide sequence ID" value="NZ_JARVCO010000010.1"/>
</dbReference>
<dbReference type="InterPro" id="IPR024227">
    <property type="entry name" value="DUF3795"/>
</dbReference>
<proteinExistence type="predicted"/>
<dbReference type="Proteomes" id="UP001290861">
    <property type="component" value="Unassembled WGS sequence"/>
</dbReference>
<organism evidence="1 2">
    <name type="scientific">Pontiella agarivorans</name>
    <dbReference type="NCBI Taxonomy" id="3038953"/>
    <lineage>
        <taxon>Bacteria</taxon>
        <taxon>Pseudomonadati</taxon>
        <taxon>Kiritimatiellota</taxon>
        <taxon>Kiritimatiellia</taxon>
        <taxon>Kiritimatiellales</taxon>
        <taxon>Pontiellaceae</taxon>
        <taxon>Pontiella</taxon>
    </lineage>
</organism>
<protein>
    <submittedName>
        <fullName evidence="1">DUF3795 domain-containing protein</fullName>
    </submittedName>
</protein>